<dbReference type="Proteomes" id="UP000001646">
    <property type="component" value="Chromosome 3"/>
</dbReference>
<dbReference type="Gene3D" id="1.10.287.1130">
    <property type="entry name" value="CytochromE C oxidase copper chaperone"/>
    <property type="match status" value="1"/>
</dbReference>
<accession>A0A803TJW4</accession>
<reference evidence="1" key="3">
    <citation type="submission" date="2025-09" db="UniProtKB">
        <authorList>
            <consortium name="Ensembl"/>
        </authorList>
    </citation>
    <scope>IDENTIFICATION</scope>
</reference>
<dbReference type="Ensembl" id="ENSACAT00000052396.1">
    <property type="protein sequence ID" value="ENSACAP00000035504.1"/>
    <property type="gene ID" value="ENSACAG00000043970.1"/>
</dbReference>
<proteinExistence type="predicted"/>
<reference evidence="1" key="2">
    <citation type="submission" date="2025-08" db="UniProtKB">
        <authorList>
            <consortium name="Ensembl"/>
        </authorList>
    </citation>
    <scope>IDENTIFICATION</scope>
</reference>
<sequence>MAQKDPCQNDTCEIQKCLQASNSMTSRCEAAIQEIGRDDVQYPSIGLSLRVPGSKPGEEEHVPQLMWLV</sequence>
<reference evidence="1 2" key="1">
    <citation type="submission" date="2009-12" db="EMBL/GenBank/DDBJ databases">
        <title>The Genome Sequence of Anolis carolinensis (Green Anole Lizard).</title>
        <authorList>
            <consortium name="The Genome Sequencing Platform"/>
            <person name="Di Palma F."/>
            <person name="Alfoldi J."/>
            <person name="Heiman D."/>
            <person name="Young S."/>
            <person name="Grabherr M."/>
            <person name="Johnson J."/>
            <person name="Lander E.S."/>
            <person name="Lindblad-Toh K."/>
        </authorList>
    </citation>
    <scope>NUCLEOTIDE SEQUENCE [LARGE SCALE GENOMIC DNA]</scope>
    <source>
        <strain evidence="1 2">JBL SC #1</strain>
    </source>
</reference>
<keyword evidence="2" id="KW-1185">Reference proteome</keyword>
<protein>
    <submittedName>
        <fullName evidence="1">Uncharacterized protein</fullName>
    </submittedName>
</protein>
<dbReference type="SUPFAM" id="SSF47072">
    <property type="entry name" value="Cysteine alpha-hairpin motif"/>
    <property type="match status" value="1"/>
</dbReference>
<dbReference type="AlphaFoldDB" id="A0A803TJW4"/>
<evidence type="ECO:0000313" key="1">
    <source>
        <dbReference type="Ensembl" id="ENSACAP00000035504.1"/>
    </source>
</evidence>
<name>A0A803TJW4_ANOCA</name>
<dbReference type="InParanoid" id="A0A803TJW4"/>
<organism evidence="1 2">
    <name type="scientific">Anolis carolinensis</name>
    <name type="common">Green anole</name>
    <name type="synonym">American chameleon</name>
    <dbReference type="NCBI Taxonomy" id="28377"/>
    <lineage>
        <taxon>Eukaryota</taxon>
        <taxon>Metazoa</taxon>
        <taxon>Chordata</taxon>
        <taxon>Craniata</taxon>
        <taxon>Vertebrata</taxon>
        <taxon>Euteleostomi</taxon>
        <taxon>Lepidosauria</taxon>
        <taxon>Squamata</taxon>
        <taxon>Bifurcata</taxon>
        <taxon>Unidentata</taxon>
        <taxon>Episquamata</taxon>
        <taxon>Toxicofera</taxon>
        <taxon>Iguania</taxon>
        <taxon>Dactyloidae</taxon>
        <taxon>Anolis</taxon>
    </lineage>
</organism>
<evidence type="ECO:0000313" key="2">
    <source>
        <dbReference type="Proteomes" id="UP000001646"/>
    </source>
</evidence>
<dbReference type="InterPro" id="IPR009069">
    <property type="entry name" value="Cys_alpha_HP_mot_SF"/>
</dbReference>